<dbReference type="InterPro" id="IPR024445">
    <property type="entry name" value="Tnp_ISXO2-like"/>
</dbReference>
<gene>
    <name evidence="2" type="ORF">DEM34_18820</name>
</gene>
<keyword evidence="3" id="KW-1185">Reference proteome</keyword>
<comment type="caution">
    <text evidence="2">The sequence shown here is derived from an EMBL/GenBank/DDBJ whole genome shotgun (WGS) entry which is preliminary data.</text>
</comment>
<dbReference type="Proteomes" id="UP000245474">
    <property type="component" value="Unassembled WGS sequence"/>
</dbReference>
<evidence type="ECO:0000313" key="3">
    <source>
        <dbReference type="Proteomes" id="UP000245474"/>
    </source>
</evidence>
<protein>
    <recommendedName>
        <fullName evidence="1">ISXO2-like transposase domain-containing protein</fullName>
    </recommendedName>
</protein>
<dbReference type="Pfam" id="PF12762">
    <property type="entry name" value="DDE_Tnp_IS1595"/>
    <property type="match status" value="1"/>
</dbReference>
<sequence>MAEREQRYRLSGHVRLDYAYLGGERWGGKAGRGSENKIGFLAAVSLSDEGHPLRTRLTPVATFTSEVVKRRAEASLVPGSTASSDGLACFCGVTATGCTHRPTLVAARASQANCLSCAGSARCSATPGLHNLWRGSPQRISDPPGAPRG</sequence>
<dbReference type="EMBL" id="QFFI01000059">
    <property type="protein sequence ID" value="PWG60973.1"/>
    <property type="molecule type" value="Genomic_DNA"/>
</dbReference>
<dbReference type="AlphaFoldDB" id="A0A2U2MVU0"/>
<feature type="domain" description="ISXO2-like transposase" evidence="1">
    <location>
        <begin position="9"/>
        <end position="111"/>
    </location>
</feature>
<evidence type="ECO:0000259" key="1">
    <source>
        <dbReference type="Pfam" id="PF12762"/>
    </source>
</evidence>
<accession>A0A2U2MVU0</accession>
<reference evidence="2 3" key="1">
    <citation type="submission" date="2018-05" db="EMBL/GenBank/DDBJ databases">
        <title>Spiribacter halobius sp. nov., a moderately halophilic bacterium isolated from marine solar saltern.</title>
        <authorList>
            <person name="Zheng W.-S."/>
            <person name="Lu D.-C."/>
            <person name="Du Z.-J."/>
        </authorList>
    </citation>
    <scope>NUCLEOTIDE SEQUENCE [LARGE SCALE GENOMIC DNA]</scope>
    <source>
        <strain evidence="2 3">E85</strain>
    </source>
</reference>
<dbReference type="OrthoDB" id="271821at2"/>
<organism evidence="2 3">
    <name type="scientific">Sediminicurvatus halobius</name>
    <dbReference type="NCBI Taxonomy" id="2182432"/>
    <lineage>
        <taxon>Bacteria</taxon>
        <taxon>Pseudomonadati</taxon>
        <taxon>Pseudomonadota</taxon>
        <taxon>Gammaproteobacteria</taxon>
        <taxon>Chromatiales</taxon>
        <taxon>Ectothiorhodospiraceae</taxon>
        <taxon>Sediminicurvatus</taxon>
    </lineage>
</organism>
<name>A0A2U2MVU0_9GAMM</name>
<proteinExistence type="predicted"/>
<evidence type="ECO:0000313" key="2">
    <source>
        <dbReference type="EMBL" id="PWG60973.1"/>
    </source>
</evidence>